<reference evidence="4" key="1">
    <citation type="submission" date="2018-05" db="EMBL/GenBank/DDBJ databases">
        <authorList>
            <person name="Lanie J.A."/>
            <person name="Ng W.-L."/>
            <person name="Kazmierczak K.M."/>
            <person name="Andrzejewski T.M."/>
            <person name="Davidsen T.M."/>
            <person name="Wayne K.J."/>
            <person name="Tettelin H."/>
            <person name="Glass J.I."/>
            <person name="Rusch D."/>
            <person name="Podicherti R."/>
            <person name="Tsui H.-C.T."/>
            <person name="Winkler M.E."/>
        </authorList>
    </citation>
    <scope>NUCLEOTIDE SEQUENCE</scope>
</reference>
<sequence>MTTSRRSFLKRFGAVAGGTALMPIAKAGAMKGTSTKLIPLSRDSSWAEVQNQFMLDPEIIYMNIGTEGSLPRPVYDAYITSLKQFTASPTDAAFLNEDLNYFQETNREKVAKFMGAEKDEIVITGNTAMGINVVLFGLDYKNGDEIISTHHDHVAELSPSKILAKRRDIKFTQIAIPSPPSDKKEIVSAFRKAISQSRNKPKVMLICHINFTTGLRMPVKELCQLAKEQNMISVVDGAHGLGMLDLDMKELGCDYYSTAGHKWLNCLPGTGVLYMKGGSDNPRGMWPVLTEVYDIRDENDELLDLATQLQVRGQNDTPAFVAMAAAMDLQSDIGKKRIEERVLDLNDYLKKRIVETWGEKSLFTPLPSIKNRDLSSGIASFNPNTKRKYEKEYVEKIWEKVYGEHKIWIRWVNFLDKPSDIKRDRMTYAFRVSTHIFNDEAQIDKMLKTVETVANQI</sequence>
<keyword evidence="2" id="KW-0663">Pyridoxal phosphate</keyword>
<comment type="cofactor">
    <cofactor evidence="1">
        <name>pyridoxal 5'-phosphate</name>
        <dbReference type="ChEBI" id="CHEBI:597326"/>
    </cofactor>
</comment>
<protein>
    <recommendedName>
        <fullName evidence="3">Aminotransferase class V domain-containing protein</fullName>
    </recommendedName>
</protein>
<proteinExistence type="predicted"/>
<feature type="domain" description="Aminotransferase class V" evidence="3">
    <location>
        <begin position="70"/>
        <end position="359"/>
    </location>
</feature>
<dbReference type="Gene3D" id="3.40.640.10">
    <property type="entry name" value="Type I PLP-dependent aspartate aminotransferase-like (Major domain)"/>
    <property type="match status" value="1"/>
</dbReference>
<dbReference type="InterPro" id="IPR015422">
    <property type="entry name" value="PyrdxlP-dep_Trfase_small"/>
</dbReference>
<dbReference type="InterPro" id="IPR006311">
    <property type="entry name" value="TAT_signal"/>
</dbReference>
<dbReference type="InterPro" id="IPR000192">
    <property type="entry name" value="Aminotrans_V_dom"/>
</dbReference>
<dbReference type="InterPro" id="IPR015424">
    <property type="entry name" value="PyrdxlP-dep_Trfase"/>
</dbReference>
<evidence type="ECO:0000256" key="1">
    <source>
        <dbReference type="ARBA" id="ARBA00001933"/>
    </source>
</evidence>
<dbReference type="InterPro" id="IPR015421">
    <property type="entry name" value="PyrdxlP-dep_Trfase_major"/>
</dbReference>
<dbReference type="EMBL" id="UINC01000258">
    <property type="protein sequence ID" value="SUZ52149.1"/>
    <property type="molecule type" value="Genomic_DNA"/>
</dbReference>
<dbReference type="AlphaFoldDB" id="A0A381NCH4"/>
<organism evidence="4">
    <name type="scientific">marine metagenome</name>
    <dbReference type="NCBI Taxonomy" id="408172"/>
    <lineage>
        <taxon>unclassified sequences</taxon>
        <taxon>metagenomes</taxon>
        <taxon>ecological metagenomes</taxon>
    </lineage>
</organism>
<dbReference type="Pfam" id="PF00266">
    <property type="entry name" value="Aminotran_5"/>
    <property type="match status" value="1"/>
</dbReference>
<dbReference type="SUPFAM" id="SSF53383">
    <property type="entry name" value="PLP-dependent transferases"/>
    <property type="match status" value="1"/>
</dbReference>
<dbReference type="PROSITE" id="PS00595">
    <property type="entry name" value="AA_TRANSFER_CLASS_5"/>
    <property type="match status" value="1"/>
</dbReference>
<evidence type="ECO:0000256" key="2">
    <source>
        <dbReference type="ARBA" id="ARBA00022898"/>
    </source>
</evidence>
<evidence type="ECO:0000313" key="4">
    <source>
        <dbReference type="EMBL" id="SUZ52149.1"/>
    </source>
</evidence>
<dbReference type="PROSITE" id="PS51318">
    <property type="entry name" value="TAT"/>
    <property type="match status" value="1"/>
</dbReference>
<evidence type="ECO:0000259" key="3">
    <source>
        <dbReference type="Pfam" id="PF00266"/>
    </source>
</evidence>
<dbReference type="PANTHER" id="PTHR43092">
    <property type="entry name" value="L-CYSTEINE DESULFHYDRASE"/>
    <property type="match status" value="1"/>
</dbReference>
<dbReference type="InterPro" id="IPR020578">
    <property type="entry name" value="Aminotrans_V_PyrdxlP_BS"/>
</dbReference>
<dbReference type="PANTHER" id="PTHR43092:SF6">
    <property type="entry name" value="BLR1280 PROTEIN"/>
    <property type="match status" value="1"/>
</dbReference>
<gene>
    <name evidence="4" type="ORF">METZ01_LOCUS5003</name>
</gene>
<name>A0A381NCH4_9ZZZZ</name>
<dbReference type="Gene3D" id="3.90.1150.10">
    <property type="entry name" value="Aspartate Aminotransferase, domain 1"/>
    <property type="match status" value="1"/>
</dbReference>
<accession>A0A381NCH4</accession>